<sequence length="218" mass="22426">MKSVGNIFTKFTAIFGILLLPVLVFAQSPSLPHQFFGSVNYTNGAAPNGLSVEARIINGSVVGSSVTAGGNYGYNPNLLFALDNDGAFAGETVEFYVDGVKANTSPETVVFVNGNSSQVNLTVPVSLPTTPSPTPTPTTGGGGGGSTGGGGGVIAPTSPLSAAAQKVDANKDNKIDVLDFNTLMVNWGKTTSNNVADFNGDGKVDVFDFNLLMINWTL</sequence>
<evidence type="ECO:0000313" key="2">
    <source>
        <dbReference type="EMBL" id="KKT61811.1"/>
    </source>
</evidence>
<dbReference type="Proteomes" id="UP000033945">
    <property type="component" value="Unassembled WGS sequence"/>
</dbReference>
<protein>
    <recommendedName>
        <fullName evidence="4">Dockerin domain-containing protein</fullName>
    </recommendedName>
</protein>
<dbReference type="PROSITE" id="PS00018">
    <property type="entry name" value="EF_HAND_1"/>
    <property type="match status" value="2"/>
</dbReference>
<reference evidence="2 3" key="1">
    <citation type="journal article" date="2015" name="Nature">
        <title>rRNA introns, odd ribosomes, and small enigmatic genomes across a large radiation of phyla.</title>
        <authorList>
            <person name="Brown C.T."/>
            <person name="Hug L.A."/>
            <person name="Thomas B.C."/>
            <person name="Sharon I."/>
            <person name="Castelle C.J."/>
            <person name="Singh A."/>
            <person name="Wilkins M.J."/>
            <person name="Williams K.H."/>
            <person name="Banfield J.F."/>
        </authorList>
    </citation>
    <scope>NUCLEOTIDE SEQUENCE [LARGE SCALE GENOMIC DNA]</scope>
</reference>
<feature type="compositionally biased region" description="Gly residues" evidence="1">
    <location>
        <begin position="139"/>
        <end position="153"/>
    </location>
</feature>
<gene>
    <name evidence="2" type="ORF">UW55_C0023G0011</name>
</gene>
<evidence type="ECO:0000256" key="1">
    <source>
        <dbReference type="SAM" id="MobiDB-lite"/>
    </source>
</evidence>
<proteinExistence type="predicted"/>
<accession>A0A0G1IR03</accession>
<dbReference type="EMBL" id="LCIT01000023">
    <property type="protein sequence ID" value="KKT61811.1"/>
    <property type="molecule type" value="Genomic_DNA"/>
</dbReference>
<dbReference type="AlphaFoldDB" id="A0A0G1IR03"/>
<dbReference type="GO" id="GO:0000272">
    <property type="term" value="P:polysaccharide catabolic process"/>
    <property type="evidence" value="ECO:0007669"/>
    <property type="project" value="InterPro"/>
</dbReference>
<evidence type="ECO:0008006" key="4">
    <source>
        <dbReference type="Google" id="ProtNLM"/>
    </source>
</evidence>
<feature type="region of interest" description="Disordered" evidence="1">
    <location>
        <begin position="126"/>
        <end position="154"/>
    </location>
</feature>
<comment type="caution">
    <text evidence="2">The sequence shown here is derived from an EMBL/GenBank/DDBJ whole genome shotgun (WGS) entry which is preliminary data.</text>
</comment>
<name>A0A0G1IR03_9BACT</name>
<organism evidence="2 3">
    <name type="scientific">Candidatus Giovannonibacteria bacterium GW2011_GWA2_44_26</name>
    <dbReference type="NCBI Taxonomy" id="1618648"/>
    <lineage>
        <taxon>Bacteria</taxon>
        <taxon>Candidatus Giovannoniibacteriota</taxon>
    </lineage>
</organism>
<dbReference type="Gene3D" id="1.10.1330.10">
    <property type="entry name" value="Dockerin domain"/>
    <property type="match status" value="1"/>
</dbReference>
<dbReference type="InterPro" id="IPR018247">
    <property type="entry name" value="EF_Hand_1_Ca_BS"/>
</dbReference>
<evidence type="ECO:0000313" key="3">
    <source>
        <dbReference type="Proteomes" id="UP000033945"/>
    </source>
</evidence>
<dbReference type="InterPro" id="IPR036439">
    <property type="entry name" value="Dockerin_dom_sf"/>
</dbReference>